<feature type="transmembrane region" description="Helical" evidence="6">
    <location>
        <begin position="410"/>
        <end position="430"/>
    </location>
</feature>
<evidence type="ECO:0000256" key="4">
    <source>
        <dbReference type="ARBA" id="ARBA00022989"/>
    </source>
</evidence>
<dbReference type="PANTHER" id="PTHR30572">
    <property type="entry name" value="MEMBRANE COMPONENT OF TRANSPORTER-RELATED"/>
    <property type="match status" value="1"/>
</dbReference>
<feature type="domain" description="MacB-like periplasmic core" evidence="8">
    <location>
        <begin position="474"/>
        <end position="618"/>
    </location>
</feature>
<evidence type="ECO:0008006" key="11">
    <source>
        <dbReference type="Google" id="ProtNLM"/>
    </source>
</evidence>
<dbReference type="GO" id="GO:0022857">
    <property type="term" value="F:transmembrane transporter activity"/>
    <property type="evidence" value="ECO:0007669"/>
    <property type="project" value="TreeGrafter"/>
</dbReference>
<feature type="transmembrane region" description="Helical" evidence="6">
    <location>
        <begin position="21"/>
        <end position="43"/>
    </location>
</feature>
<dbReference type="STRING" id="1703345.A3860_03725"/>
<dbReference type="EMBL" id="LVYD01000047">
    <property type="protein sequence ID" value="OQP63093.1"/>
    <property type="molecule type" value="Genomic_DNA"/>
</dbReference>
<dbReference type="InterPro" id="IPR025857">
    <property type="entry name" value="MacB_PCD"/>
</dbReference>
<dbReference type="Pfam" id="PF02687">
    <property type="entry name" value="FtsX"/>
    <property type="match status" value="2"/>
</dbReference>
<feature type="transmembrane region" description="Helical" evidence="6">
    <location>
        <begin position="741"/>
        <end position="763"/>
    </location>
</feature>
<dbReference type="GO" id="GO:0005886">
    <property type="term" value="C:plasma membrane"/>
    <property type="evidence" value="ECO:0007669"/>
    <property type="project" value="UniProtKB-SubCell"/>
</dbReference>
<dbReference type="Pfam" id="PF12704">
    <property type="entry name" value="MacB_PCD"/>
    <property type="match status" value="2"/>
</dbReference>
<dbReference type="AlphaFoldDB" id="A0A1V9FXN0"/>
<proteinExistence type="predicted"/>
<feature type="transmembrane region" description="Helical" evidence="6">
    <location>
        <begin position="270"/>
        <end position="291"/>
    </location>
</feature>
<dbReference type="RefSeq" id="WP_143774161.1">
    <property type="nucleotide sequence ID" value="NZ_LVYD01000047.1"/>
</dbReference>
<dbReference type="InterPro" id="IPR050250">
    <property type="entry name" value="Macrolide_Exporter_MacB"/>
</dbReference>
<feature type="transmembrane region" description="Helical" evidence="6">
    <location>
        <begin position="363"/>
        <end position="389"/>
    </location>
</feature>
<protein>
    <recommendedName>
        <fullName evidence="11">ABC transporter permease</fullName>
    </recommendedName>
</protein>
<organism evidence="9 10">
    <name type="scientific">Niastella vici</name>
    <dbReference type="NCBI Taxonomy" id="1703345"/>
    <lineage>
        <taxon>Bacteria</taxon>
        <taxon>Pseudomonadati</taxon>
        <taxon>Bacteroidota</taxon>
        <taxon>Chitinophagia</taxon>
        <taxon>Chitinophagales</taxon>
        <taxon>Chitinophagaceae</taxon>
        <taxon>Niastella</taxon>
    </lineage>
</organism>
<name>A0A1V9FXN0_9BACT</name>
<evidence type="ECO:0000256" key="6">
    <source>
        <dbReference type="SAM" id="Phobius"/>
    </source>
</evidence>
<keyword evidence="4 6" id="KW-1133">Transmembrane helix</keyword>
<accession>A0A1V9FXN0</accession>
<evidence type="ECO:0000256" key="1">
    <source>
        <dbReference type="ARBA" id="ARBA00004651"/>
    </source>
</evidence>
<dbReference type="Proteomes" id="UP000192796">
    <property type="component" value="Unassembled WGS sequence"/>
</dbReference>
<evidence type="ECO:0000259" key="8">
    <source>
        <dbReference type="Pfam" id="PF12704"/>
    </source>
</evidence>
<keyword evidence="3 6" id="KW-0812">Transmembrane</keyword>
<sequence length="777" mass="86813">MIKNYFLIAVRNLFKNPLFSFINISGLALGMAGAGILLLNIQYEFSVDQFHEKKDRVFKVYNKIVSNGRLQCYDLTSAPLGPALKNDFPNIKQMTRVVSTGKLFNYKDKKFEAQGSYADEAFLNMFSFPLVSGNRQTALKDQHSIILTQQLAKKIFGDEDPVNKVIRLDSADNRTVTGVLKDIPLNSSLKFDYLLPWYDNKSKWDNYYATTYVELASAGEVNSVNKQISDVISRHSKNEEGTQIFLHPVSKMHIQHHFDEKGRPETESDIYFLSVLAAVMLMIGCINFMNLSTARSGKRAKEVGVRKIMGAIKQSLILQFITESTLITCIAGSIALLIVQLAWPVFSIMAKIPVNIPWQSPAFWLSILAFILFTGLLAGSYPAFYLSAFKPVKVLKGIFNNKSTLLTPRRILVVVQFIIAISLINFAIIFRKQANFTENRDPGFMRAGLLFHSITNDLRRNYAVVEQELMNTGMVEAVCKTNMPLTRAGIWISGFEWAGGENSKSINFSVFTTTGNFVNTNGLTLLKGRDIDYNTFHTDTASVVINESASKELGFANPVGQTIKDGNFNWKIVGVVKDFYQSNPGDLVRPAMIQYGRSDGIINIRMKTGSASVQSIKKIEEILKRNNPGYLTELQFADVDFANTFTQRKNTSGLINTFTFIAIFIACMGLLGLTVYMTELRKREVGIRKVLGASVAKVTTLLTKEFIKLVVIAMIIASPLAWLFMNSFLQQFGYRTNLSWWILPASGAVALLIAIVTIGFQAIKAAVANPVKTLRSE</sequence>
<keyword evidence="10" id="KW-1185">Reference proteome</keyword>
<evidence type="ECO:0000259" key="7">
    <source>
        <dbReference type="Pfam" id="PF02687"/>
    </source>
</evidence>
<reference evidence="9 10" key="1">
    <citation type="submission" date="2016-03" db="EMBL/GenBank/DDBJ databases">
        <title>Niastella vici sp. nov., isolated from farmland soil.</title>
        <authorList>
            <person name="Chen L."/>
            <person name="Wang D."/>
            <person name="Yang S."/>
            <person name="Wang G."/>
        </authorList>
    </citation>
    <scope>NUCLEOTIDE SEQUENCE [LARGE SCALE GENOMIC DNA]</scope>
    <source>
        <strain evidence="9 10">DJ57</strain>
    </source>
</reference>
<dbReference type="OrthoDB" id="5933722at2"/>
<feature type="domain" description="ABC3 transporter permease C-terminal" evidence="7">
    <location>
        <begin position="275"/>
        <end position="387"/>
    </location>
</feature>
<comment type="caution">
    <text evidence="9">The sequence shown here is derived from an EMBL/GenBank/DDBJ whole genome shotgun (WGS) entry which is preliminary data.</text>
</comment>
<dbReference type="InterPro" id="IPR003838">
    <property type="entry name" value="ABC3_permease_C"/>
</dbReference>
<evidence type="ECO:0000313" key="9">
    <source>
        <dbReference type="EMBL" id="OQP63093.1"/>
    </source>
</evidence>
<feature type="domain" description="MacB-like periplasmic core" evidence="8">
    <location>
        <begin position="20"/>
        <end position="230"/>
    </location>
</feature>
<comment type="subcellular location">
    <subcellularLocation>
        <location evidence="1">Cell membrane</location>
        <topology evidence="1">Multi-pass membrane protein</topology>
    </subcellularLocation>
</comment>
<dbReference type="PANTHER" id="PTHR30572:SF18">
    <property type="entry name" value="ABC-TYPE MACROLIDE FAMILY EXPORT SYSTEM PERMEASE COMPONENT 2"/>
    <property type="match status" value="1"/>
</dbReference>
<gene>
    <name evidence="9" type="ORF">A3860_03725</name>
</gene>
<keyword evidence="5 6" id="KW-0472">Membrane</keyword>
<evidence type="ECO:0000256" key="2">
    <source>
        <dbReference type="ARBA" id="ARBA00022475"/>
    </source>
</evidence>
<evidence type="ECO:0000256" key="3">
    <source>
        <dbReference type="ARBA" id="ARBA00022692"/>
    </source>
</evidence>
<evidence type="ECO:0000256" key="5">
    <source>
        <dbReference type="ARBA" id="ARBA00023136"/>
    </source>
</evidence>
<feature type="domain" description="ABC3 transporter permease C-terminal" evidence="7">
    <location>
        <begin position="657"/>
        <end position="769"/>
    </location>
</feature>
<feature type="transmembrane region" description="Helical" evidence="6">
    <location>
        <begin position="316"/>
        <end position="343"/>
    </location>
</feature>
<keyword evidence="2" id="KW-1003">Cell membrane</keyword>
<feature type="transmembrane region" description="Helical" evidence="6">
    <location>
        <begin position="658"/>
        <end position="678"/>
    </location>
</feature>
<evidence type="ECO:0000313" key="10">
    <source>
        <dbReference type="Proteomes" id="UP000192796"/>
    </source>
</evidence>
<feature type="transmembrane region" description="Helical" evidence="6">
    <location>
        <begin position="706"/>
        <end position="729"/>
    </location>
</feature>